<evidence type="ECO:0000313" key="1">
    <source>
        <dbReference type="EMBL" id="MFC0527178.1"/>
    </source>
</evidence>
<dbReference type="RefSeq" id="WP_377246578.1">
    <property type="nucleotide sequence ID" value="NZ_JBHLUH010000007.1"/>
</dbReference>
<name>A0ABV6LY52_9ACTN</name>
<sequence length="170" mass="18238">MAGTVEALLLNPSEHGRVRAALPLAPLVPETELALLPLSDEIVASVMTTAVDGVLVAGFYNLTSGVAEWARQLSLQGVVAYLHAEFFGGDGSHAAVAWRGGAVAWGPLFTATSADEAEARYTVVSNRIDMAINVLLRWLGVRRMGEIDEFAAAGLNRCRWTEEWATLTSR</sequence>
<keyword evidence="2" id="KW-1185">Reference proteome</keyword>
<organism evidence="1 2">
    <name type="scientific">Phytohabitans kaempferiae</name>
    <dbReference type="NCBI Taxonomy" id="1620943"/>
    <lineage>
        <taxon>Bacteria</taxon>
        <taxon>Bacillati</taxon>
        <taxon>Actinomycetota</taxon>
        <taxon>Actinomycetes</taxon>
        <taxon>Micromonosporales</taxon>
        <taxon>Micromonosporaceae</taxon>
    </lineage>
</organism>
<accession>A0ABV6LY52</accession>
<reference evidence="1 2" key="1">
    <citation type="submission" date="2024-09" db="EMBL/GenBank/DDBJ databases">
        <authorList>
            <person name="Sun Q."/>
            <person name="Mori K."/>
        </authorList>
    </citation>
    <scope>NUCLEOTIDE SEQUENCE [LARGE SCALE GENOMIC DNA]</scope>
    <source>
        <strain evidence="1 2">TBRC 3947</strain>
    </source>
</reference>
<dbReference type="EMBL" id="JBHLUH010000007">
    <property type="protein sequence ID" value="MFC0527178.1"/>
    <property type="molecule type" value="Genomic_DNA"/>
</dbReference>
<proteinExistence type="predicted"/>
<gene>
    <name evidence="1" type="ORF">ACFFIA_05855</name>
</gene>
<evidence type="ECO:0000313" key="2">
    <source>
        <dbReference type="Proteomes" id="UP001589867"/>
    </source>
</evidence>
<comment type="caution">
    <text evidence="1">The sequence shown here is derived from an EMBL/GenBank/DDBJ whole genome shotgun (WGS) entry which is preliminary data.</text>
</comment>
<dbReference type="Proteomes" id="UP001589867">
    <property type="component" value="Unassembled WGS sequence"/>
</dbReference>
<protein>
    <submittedName>
        <fullName evidence="1">Uncharacterized protein</fullName>
    </submittedName>
</protein>